<dbReference type="InterPro" id="IPR003439">
    <property type="entry name" value="ABC_transporter-like_ATP-bd"/>
</dbReference>
<dbReference type="OrthoDB" id="3463810at2"/>
<organism evidence="6 7">
    <name type="scientific">Paractinoplanes brasiliensis</name>
    <dbReference type="NCBI Taxonomy" id="52695"/>
    <lineage>
        <taxon>Bacteria</taxon>
        <taxon>Bacillati</taxon>
        <taxon>Actinomycetota</taxon>
        <taxon>Actinomycetes</taxon>
        <taxon>Micromonosporales</taxon>
        <taxon>Micromonosporaceae</taxon>
        <taxon>Paractinoplanes</taxon>
    </lineage>
</organism>
<comment type="caution">
    <text evidence="6">The sequence shown here is derived from an EMBL/GenBank/DDBJ whole genome shotgun (WGS) entry which is preliminary data.</text>
</comment>
<dbReference type="RefSeq" id="WP_133871956.1">
    <property type="nucleotide sequence ID" value="NZ_BOMD01000055.1"/>
</dbReference>
<keyword evidence="2" id="KW-0547">Nucleotide-binding</keyword>
<dbReference type="Proteomes" id="UP000294901">
    <property type="component" value="Unassembled WGS sequence"/>
</dbReference>
<keyword evidence="3" id="KW-0067">ATP-binding</keyword>
<dbReference type="SMART" id="SM00382">
    <property type="entry name" value="AAA"/>
    <property type="match status" value="1"/>
</dbReference>
<keyword evidence="1" id="KW-0813">Transport</keyword>
<sequence length="412" mass="45084">MKLSAVSLTRRLPQPPTSRLLPLFLASLRPFLASRRLPLFPASRRLSPLDDSHRLPPPHDARHLPGPDGPERLHQPDSQPSLDDPERPPHTHDSQHLPPPDDPRHLPPPHDARHLPGPDGPERLHQPDSQRLPSLDDPERPPHTHDSQHLPPPDDPRRLPPPRDSQRVPPLNGFRRLALLDEVTFEVAPGSIVGLLGPNGSGKSTLLRTLAGLDRPDHGHVLLDGATPPRRAFARHVAVVLQHTPADADMTVADVVLLGRIPHRPRLAPVSATDLALVADALTRVGLTGWQDRTWPSLSGGERQRVAIARALAQQPDVLLLDEPTNHLDIRHRFALLEELKRLRLTVVAALHDLDLAAQYCDQLVLLEAGRVAAYGPPSTVLTPSRIASVFGVAAELTHDAAGRLRVLLACG</sequence>
<dbReference type="InterPro" id="IPR003593">
    <property type="entry name" value="AAA+_ATPase"/>
</dbReference>
<dbReference type="InterPro" id="IPR027417">
    <property type="entry name" value="P-loop_NTPase"/>
</dbReference>
<name>A0A4R6JMF0_9ACTN</name>
<dbReference type="FunFam" id="3.40.50.300:FF:000134">
    <property type="entry name" value="Iron-enterobactin ABC transporter ATP-binding protein"/>
    <property type="match status" value="1"/>
</dbReference>
<dbReference type="PROSITE" id="PS50893">
    <property type="entry name" value="ABC_TRANSPORTER_2"/>
    <property type="match status" value="1"/>
</dbReference>
<evidence type="ECO:0000313" key="6">
    <source>
        <dbReference type="EMBL" id="TDO37319.1"/>
    </source>
</evidence>
<feature type="domain" description="ABC transporter" evidence="5">
    <location>
        <begin position="163"/>
        <end position="394"/>
    </location>
</feature>
<dbReference type="PROSITE" id="PS00211">
    <property type="entry name" value="ABC_TRANSPORTER_1"/>
    <property type="match status" value="1"/>
</dbReference>
<dbReference type="Gene3D" id="3.40.50.300">
    <property type="entry name" value="P-loop containing nucleotide triphosphate hydrolases"/>
    <property type="match status" value="1"/>
</dbReference>
<dbReference type="SUPFAM" id="SSF52540">
    <property type="entry name" value="P-loop containing nucleoside triphosphate hydrolases"/>
    <property type="match status" value="1"/>
</dbReference>
<evidence type="ECO:0000256" key="1">
    <source>
        <dbReference type="ARBA" id="ARBA00022448"/>
    </source>
</evidence>
<accession>A0A4R6JMF0</accession>
<keyword evidence="7" id="KW-1185">Reference proteome</keyword>
<dbReference type="EMBL" id="SNWR01000001">
    <property type="protein sequence ID" value="TDO37319.1"/>
    <property type="molecule type" value="Genomic_DNA"/>
</dbReference>
<evidence type="ECO:0000256" key="3">
    <source>
        <dbReference type="ARBA" id="ARBA00022840"/>
    </source>
</evidence>
<gene>
    <name evidence="6" type="ORF">C8E87_0933</name>
</gene>
<feature type="compositionally biased region" description="Basic and acidic residues" evidence="4">
    <location>
        <begin position="84"/>
        <end position="128"/>
    </location>
</feature>
<dbReference type="GO" id="GO:0016887">
    <property type="term" value="F:ATP hydrolysis activity"/>
    <property type="evidence" value="ECO:0007669"/>
    <property type="project" value="InterPro"/>
</dbReference>
<dbReference type="PANTHER" id="PTHR42794:SF2">
    <property type="entry name" value="ABC TRANSPORTER ATP-BINDING PROTEIN"/>
    <property type="match status" value="1"/>
</dbReference>
<protein>
    <submittedName>
        <fullName evidence="6">ABC-type cobalamin/Fe3+-siderophores transport system ATPase subunit</fullName>
    </submittedName>
</protein>
<reference evidence="6 7" key="1">
    <citation type="submission" date="2019-03" db="EMBL/GenBank/DDBJ databases">
        <title>Sequencing the genomes of 1000 actinobacteria strains.</title>
        <authorList>
            <person name="Klenk H.-P."/>
        </authorList>
    </citation>
    <scope>NUCLEOTIDE SEQUENCE [LARGE SCALE GENOMIC DNA]</scope>
    <source>
        <strain evidence="6 7">DSM 43805</strain>
    </source>
</reference>
<dbReference type="Pfam" id="PF00005">
    <property type="entry name" value="ABC_tran"/>
    <property type="match status" value="1"/>
</dbReference>
<evidence type="ECO:0000259" key="5">
    <source>
        <dbReference type="PROSITE" id="PS50893"/>
    </source>
</evidence>
<feature type="compositionally biased region" description="Basic and acidic residues" evidence="4">
    <location>
        <begin position="47"/>
        <end position="75"/>
    </location>
</feature>
<evidence type="ECO:0000313" key="7">
    <source>
        <dbReference type="Proteomes" id="UP000294901"/>
    </source>
</evidence>
<dbReference type="CDD" id="cd03214">
    <property type="entry name" value="ABC_Iron-Siderophores_B12_Hemin"/>
    <property type="match status" value="1"/>
</dbReference>
<dbReference type="InterPro" id="IPR017871">
    <property type="entry name" value="ABC_transporter-like_CS"/>
</dbReference>
<feature type="compositionally biased region" description="Basic and acidic residues" evidence="4">
    <location>
        <begin position="137"/>
        <end position="158"/>
    </location>
</feature>
<evidence type="ECO:0000256" key="2">
    <source>
        <dbReference type="ARBA" id="ARBA00022741"/>
    </source>
</evidence>
<dbReference type="AlphaFoldDB" id="A0A4R6JMF0"/>
<feature type="region of interest" description="Disordered" evidence="4">
    <location>
        <begin position="44"/>
        <end position="170"/>
    </location>
</feature>
<dbReference type="GO" id="GO:0005524">
    <property type="term" value="F:ATP binding"/>
    <property type="evidence" value="ECO:0007669"/>
    <property type="project" value="UniProtKB-KW"/>
</dbReference>
<evidence type="ECO:0000256" key="4">
    <source>
        <dbReference type="SAM" id="MobiDB-lite"/>
    </source>
</evidence>
<proteinExistence type="predicted"/>
<dbReference type="PANTHER" id="PTHR42794">
    <property type="entry name" value="HEMIN IMPORT ATP-BINDING PROTEIN HMUV"/>
    <property type="match status" value="1"/>
</dbReference>